<comment type="caution">
    <text evidence="2">The sequence shown here is derived from an EMBL/GenBank/DDBJ whole genome shotgun (WGS) entry which is preliminary data.</text>
</comment>
<proteinExistence type="predicted"/>
<evidence type="ECO:0000313" key="2">
    <source>
        <dbReference type="EMBL" id="CDI67101.1"/>
    </source>
</evidence>
<sequence>MEPGTRARGRRGDRQFQSARPAHDIGPCRAVIEEHIPGAHFLYQQDLSALEQISKYSAFPFFYSNLTRSLRMTDERFMTHTRTAVSIADPANRIDFYATFLCDNRRLALLIQQYLAQHWPREQ</sequence>
<dbReference type="EMBL" id="CBUQ010000005">
    <property type="protein sequence ID" value="CDI67101.1"/>
    <property type="molecule type" value="Genomic_DNA"/>
</dbReference>
<accession>A0AAV2W1J3</accession>
<reference evidence="2 3" key="1">
    <citation type="submission" date="2013-10" db="EMBL/GenBank/DDBJ databases">
        <authorList>
            <person name="Manrique M."/>
        </authorList>
    </citation>
    <scope>NUCLEOTIDE SEQUENCE [LARGE SCALE GENOMIC DNA]</scope>
    <source>
        <strain evidence="2 3">IM386</strain>
    </source>
</reference>
<name>A0AAV2W1J3_9BIFI</name>
<dbReference type="AlphaFoldDB" id="A0AAV2W1J3"/>
<feature type="region of interest" description="Disordered" evidence="1">
    <location>
        <begin position="1"/>
        <end position="22"/>
    </location>
</feature>
<gene>
    <name evidence="2" type="ORF">BANIM336_00410</name>
</gene>
<dbReference type="Proteomes" id="UP000035645">
    <property type="component" value="Unassembled WGS sequence"/>
</dbReference>
<organism evidence="2 3">
    <name type="scientific">Bifidobacterium animalis subsp. animalis IM386</name>
    <dbReference type="NCBI Taxonomy" id="1402194"/>
    <lineage>
        <taxon>Bacteria</taxon>
        <taxon>Bacillati</taxon>
        <taxon>Actinomycetota</taxon>
        <taxon>Actinomycetes</taxon>
        <taxon>Bifidobacteriales</taxon>
        <taxon>Bifidobacteriaceae</taxon>
        <taxon>Bifidobacterium</taxon>
    </lineage>
</organism>
<evidence type="ECO:0000256" key="1">
    <source>
        <dbReference type="SAM" id="MobiDB-lite"/>
    </source>
</evidence>
<evidence type="ECO:0000313" key="3">
    <source>
        <dbReference type="Proteomes" id="UP000035645"/>
    </source>
</evidence>
<reference evidence="2 3" key="2">
    <citation type="submission" date="2015-01" db="EMBL/GenBank/DDBJ databases">
        <title>Genome sequence of a Bifidobacterium animalis strain.</title>
        <authorList>
            <person name="Bogovic-Matijasic B."/>
            <person name="Hacin B."/>
            <person name="Citar M."/>
            <person name="Svigelj K."/>
            <person name="Stempelj M."/>
            <person name="Rogelj I."/>
        </authorList>
    </citation>
    <scope>NUCLEOTIDE SEQUENCE [LARGE SCALE GENOMIC DNA]</scope>
    <source>
        <strain evidence="2 3">IM386</strain>
    </source>
</reference>
<protein>
    <submittedName>
        <fullName evidence="2">Transcription regulator</fullName>
    </submittedName>
</protein>